<evidence type="ECO:0000256" key="1">
    <source>
        <dbReference type="SAM" id="Phobius"/>
    </source>
</evidence>
<name>A0ABN9DMU4_9NEOB</name>
<keyword evidence="3" id="KW-1185">Reference proteome</keyword>
<evidence type="ECO:0000313" key="3">
    <source>
        <dbReference type="Proteomes" id="UP001162483"/>
    </source>
</evidence>
<sequence length="94" mass="10884">MIIKIRFQTENSLSAFSTGEALLCWKAGPVPHSLRFLRIRGIRWSIYTGWCRMDMGGSRVFSWTILCNVLIFYFPVWRQSETILGGFPHLPAMD</sequence>
<feature type="transmembrane region" description="Helical" evidence="1">
    <location>
        <begin position="60"/>
        <end position="77"/>
    </location>
</feature>
<proteinExistence type="predicted"/>
<accession>A0ABN9DMU4</accession>
<dbReference type="EMBL" id="CATNWA010014584">
    <property type="protein sequence ID" value="CAI9573613.1"/>
    <property type="molecule type" value="Genomic_DNA"/>
</dbReference>
<dbReference type="Proteomes" id="UP001162483">
    <property type="component" value="Unassembled WGS sequence"/>
</dbReference>
<protein>
    <submittedName>
        <fullName evidence="2">Uncharacterized protein</fullName>
    </submittedName>
</protein>
<comment type="caution">
    <text evidence="2">The sequence shown here is derived from an EMBL/GenBank/DDBJ whole genome shotgun (WGS) entry which is preliminary data.</text>
</comment>
<keyword evidence="1" id="KW-0812">Transmembrane</keyword>
<keyword evidence="1" id="KW-1133">Transmembrane helix</keyword>
<keyword evidence="1" id="KW-0472">Membrane</keyword>
<gene>
    <name evidence="2" type="ORF">SPARVUS_LOCUS7767146</name>
</gene>
<organism evidence="2 3">
    <name type="scientific">Staurois parvus</name>
    <dbReference type="NCBI Taxonomy" id="386267"/>
    <lineage>
        <taxon>Eukaryota</taxon>
        <taxon>Metazoa</taxon>
        <taxon>Chordata</taxon>
        <taxon>Craniata</taxon>
        <taxon>Vertebrata</taxon>
        <taxon>Euteleostomi</taxon>
        <taxon>Amphibia</taxon>
        <taxon>Batrachia</taxon>
        <taxon>Anura</taxon>
        <taxon>Neobatrachia</taxon>
        <taxon>Ranoidea</taxon>
        <taxon>Ranidae</taxon>
        <taxon>Staurois</taxon>
    </lineage>
</organism>
<reference evidence="2" key="1">
    <citation type="submission" date="2023-05" db="EMBL/GenBank/DDBJ databases">
        <authorList>
            <person name="Stuckert A."/>
        </authorList>
    </citation>
    <scope>NUCLEOTIDE SEQUENCE</scope>
</reference>
<evidence type="ECO:0000313" key="2">
    <source>
        <dbReference type="EMBL" id="CAI9573613.1"/>
    </source>
</evidence>